<keyword evidence="5 7" id="KW-1133">Transmembrane helix</keyword>
<comment type="similarity">
    <text evidence="7">Belongs to the binding-protein-dependent transport system permease family.</text>
</comment>
<feature type="domain" description="ABC transmembrane type-1" evidence="9">
    <location>
        <begin position="97"/>
        <end position="288"/>
    </location>
</feature>
<keyword evidence="6 7" id="KW-0472">Membrane</keyword>
<protein>
    <submittedName>
        <fullName evidence="10">Carbohydrate ABC transporter permease</fullName>
    </submittedName>
</protein>
<feature type="transmembrane region" description="Helical" evidence="7">
    <location>
        <begin position="35"/>
        <end position="58"/>
    </location>
</feature>
<feature type="transmembrane region" description="Helical" evidence="7">
    <location>
        <begin position="267"/>
        <end position="288"/>
    </location>
</feature>
<dbReference type="RefSeq" id="WP_164321121.1">
    <property type="nucleotide sequence ID" value="NZ_JAAGLU010000036.1"/>
</dbReference>
<feature type="transmembrane region" description="Helical" evidence="7">
    <location>
        <begin position="209"/>
        <end position="231"/>
    </location>
</feature>
<comment type="caution">
    <text evidence="10">The sequence shown here is derived from an EMBL/GenBank/DDBJ whole genome shotgun (WGS) entry which is preliminary data.</text>
</comment>
<evidence type="ECO:0000259" key="9">
    <source>
        <dbReference type="PROSITE" id="PS50928"/>
    </source>
</evidence>
<sequence length="302" mass="32543">MSHDTLPRPTTADKRPEQPGRRPAGRRRRHWTRRANPLAGLGSFIWLVIVLVPIYAMLSASLTSADKALTGNPLKPPTDPTLDNYNTVLHSGFWHLLSNTVIVAVAVVAIVLGLCVPLAYVAVRTRNRWSGLAFRLFLLGVAIPAQAVVVPLYLLIAKLDLYDSLLAVILPTAAFAMPVSVLVLVGTLRDVSEDLYEAMALDGASPQRMLFQLAVPLAKGGISTVVIFSSLQAWNGFLFPLIFTQSDEPRVLTLGLFNFVSQFGVNIPALLASVVLSGIPIFAVYLVARRALIGGLMGVGGK</sequence>
<feature type="transmembrane region" description="Helical" evidence="7">
    <location>
        <begin position="132"/>
        <end position="156"/>
    </location>
</feature>
<dbReference type="Pfam" id="PF00528">
    <property type="entry name" value="BPD_transp_1"/>
    <property type="match status" value="1"/>
</dbReference>
<dbReference type="AlphaFoldDB" id="A0A6B3C298"/>
<dbReference type="PROSITE" id="PS50928">
    <property type="entry name" value="ABC_TM1"/>
    <property type="match status" value="1"/>
</dbReference>
<evidence type="ECO:0000256" key="4">
    <source>
        <dbReference type="ARBA" id="ARBA00022692"/>
    </source>
</evidence>
<evidence type="ECO:0000256" key="2">
    <source>
        <dbReference type="ARBA" id="ARBA00022448"/>
    </source>
</evidence>
<proteinExistence type="inferred from homology"/>
<keyword evidence="4 7" id="KW-0812">Transmembrane</keyword>
<feature type="transmembrane region" description="Helical" evidence="7">
    <location>
        <begin position="93"/>
        <end position="120"/>
    </location>
</feature>
<dbReference type="InterPro" id="IPR000515">
    <property type="entry name" value="MetI-like"/>
</dbReference>
<dbReference type="CDD" id="cd06261">
    <property type="entry name" value="TM_PBP2"/>
    <property type="match status" value="1"/>
</dbReference>
<dbReference type="GO" id="GO:0005886">
    <property type="term" value="C:plasma membrane"/>
    <property type="evidence" value="ECO:0007669"/>
    <property type="project" value="UniProtKB-SubCell"/>
</dbReference>
<dbReference type="GO" id="GO:0055085">
    <property type="term" value="P:transmembrane transport"/>
    <property type="evidence" value="ECO:0007669"/>
    <property type="project" value="InterPro"/>
</dbReference>
<evidence type="ECO:0000256" key="6">
    <source>
        <dbReference type="ARBA" id="ARBA00023136"/>
    </source>
</evidence>
<evidence type="ECO:0000256" key="3">
    <source>
        <dbReference type="ARBA" id="ARBA00022475"/>
    </source>
</evidence>
<evidence type="ECO:0000313" key="10">
    <source>
        <dbReference type="EMBL" id="NEC90887.1"/>
    </source>
</evidence>
<comment type="subcellular location">
    <subcellularLocation>
        <location evidence="1 7">Cell membrane</location>
        <topology evidence="1 7">Multi-pass membrane protein</topology>
    </subcellularLocation>
</comment>
<name>A0A6B3C298_9ACTN</name>
<dbReference type="Gene3D" id="1.10.3720.10">
    <property type="entry name" value="MetI-like"/>
    <property type="match status" value="1"/>
</dbReference>
<evidence type="ECO:0000256" key="8">
    <source>
        <dbReference type="SAM" id="MobiDB-lite"/>
    </source>
</evidence>
<feature type="region of interest" description="Disordered" evidence="8">
    <location>
        <begin position="1"/>
        <end position="31"/>
    </location>
</feature>
<reference evidence="10" key="1">
    <citation type="submission" date="2020-01" db="EMBL/GenBank/DDBJ databases">
        <title>Insect and environment-associated Actinomycetes.</title>
        <authorList>
            <person name="Currrie C."/>
            <person name="Chevrette M."/>
            <person name="Carlson C."/>
            <person name="Stubbendieck R."/>
            <person name="Wendt-Pienkowski E."/>
        </authorList>
    </citation>
    <scope>NUCLEOTIDE SEQUENCE</scope>
    <source>
        <strain evidence="10">SID12501</strain>
    </source>
</reference>
<accession>A0A6B3C298</accession>
<dbReference type="PANTHER" id="PTHR43744">
    <property type="entry name" value="ABC TRANSPORTER PERMEASE PROTEIN MG189-RELATED-RELATED"/>
    <property type="match status" value="1"/>
</dbReference>
<gene>
    <name evidence="10" type="ORF">G3I71_34960</name>
</gene>
<evidence type="ECO:0000256" key="7">
    <source>
        <dbReference type="RuleBase" id="RU363032"/>
    </source>
</evidence>
<dbReference type="SUPFAM" id="SSF161098">
    <property type="entry name" value="MetI-like"/>
    <property type="match status" value="1"/>
</dbReference>
<keyword evidence="2 7" id="KW-0813">Transport</keyword>
<feature type="compositionally biased region" description="Basic and acidic residues" evidence="8">
    <location>
        <begin position="1"/>
        <end position="20"/>
    </location>
</feature>
<organism evidence="10">
    <name type="scientific">Streptomyces sp. SID12501</name>
    <dbReference type="NCBI Taxonomy" id="2706042"/>
    <lineage>
        <taxon>Bacteria</taxon>
        <taxon>Bacillati</taxon>
        <taxon>Actinomycetota</taxon>
        <taxon>Actinomycetes</taxon>
        <taxon>Kitasatosporales</taxon>
        <taxon>Streptomycetaceae</taxon>
        <taxon>Streptomyces</taxon>
    </lineage>
</organism>
<dbReference type="InterPro" id="IPR035906">
    <property type="entry name" value="MetI-like_sf"/>
</dbReference>
<dbReference type="EMBL" id="JAAGLU010000036">
    <property type="protein sequence ID" value="NEC90887.1"/>
    <property type="molecule type" value="Genomic_DNA"/>
</dbReference>
<evidence type="ECO:0000256" key="5">
    <source>
        <dbReference type="ARBA" id="ARBA00022989"/>
    </source>
</evidence>
<evidence type="ECO:0000256" key="1">
    <source>
        <dbReference type="ARBA" id="ARBA00004651"/>
    </source>
</evidence>
<dbReference type="PANTHER" id="PTHR43744:SF12">
    <property type="entry name" value="ABC TRANSPORTER PERMEASE PROTEIN MG189-RELATED"/>
    <property type="match status" value="1"/>
</dbReference>
<keyword evidence="3" id="KW-1003">Cell membrane</keyword>
<feature type="transmembrane region" description="Helical" evidence="7">
    <location>
        <begin position="168"/>
        <end position="188"/>
    </location>
</feature>